<accession>A0ACA8DSS1</accession>
<proteinExistence type="predicted"/>
<evidence type="ECO:0000313" key="2">
    <source>
        <dbReference type="Proteomes" id="UP000217277"/>
    </source>
</evidence>
<evidence type="ECO:0000313" key="1">
    <source>
        <dbReference type="EMBL" id="ATC81044.1"/>
    </source>
</evidence>
<reference evidence="1" key="1">
    <citation type="submission" date="2015-03" db="EMBL/GenBank/DDBJ databases">
        <authorList>
            <person name="Xie B.-B."/>
            <person name="Rong J.-C."/>
            <person name="Qin Q.-L."/>
            <person name="Zhang Y.-Z."/>
        </authorList>
    </citation>
    <scope>NUCLEOTIDE SEQUENCE</scope>
    <source>
        <strain evidence="1">DSM 14585</strain>
    </source>
</reference>
<gene>
    <name evidence="1" type="ORF">PAGA_a0487</name>
</gene>
<name>A0ACA8DSS1_9GAMM</name>
<protein>
    <submittedName>
        <fullName evidence="1">Uncharacterized protein</fullName>
    </submittedName>
</protein>
<keyword evidence="2" id="KW-1185">Reference proteome</keyword>
<organism evidence="1 2">
    <name type="scientific">Pseudoalteromonas agarivorans DSM 14585</name>
    <dbReference type="NCBI Taxonomy" id="1312369"/>
    <lineage>
        <taxon>Bacteria</taxon>
        <taxon>Pseudomonadati</taxon>
        <taxon>Pseudomonadota</taxon>
        <taxon>Gammaproteobacteria</taxon>
        <taxon>Alteromonadales</taxon>
        <taxon>Pseudoalteromonadaceae</taxon>
        <taxon>Pseudoalteromonas</taxon>
    </lineage>
</organism>
<dbReference type="EMBL" id="CP011011">
    <property type="protein sequence ID" value="ATC81044.1"/>
    <property type="molecule type" value="Genomic_DNA"/>
</dbReference>
<sequence>MHIVFVFEDFCLGGVERVTEQLITGLLEGYNCRVSIICERKSGELASRFDKLAPIYALRDKNALITFRRLADELNPDVILFTKGGLSKYGLFVPKKIKKIAVQHVPINLPQENYFKNIIRRLGATFLYSQLDKVVCVSKGILTNLITLNVVRKDQALCIYNPVLDKSIEKQAREKVDFDNYFVCVGRLHHQKGYDLLIETIYEAKKTINDIKVVIVGDGPEHDNLKEKIRSKKLSDNIILHGSQSNPYKYIANANAILLTSRWEGLPTVLVEAAFLKTPIIAFDCNYGPRELTNNGENGHLIDFMDIGNFANAILELNKQQKLPISPNVEPFLLSVATDSYYKLFKSLL</sequence>
<dbReference type="Proteomes" id="UP000217277">
    <property type="component" value="Chromosome I"/>
</dbReference>